<dbReference type="PANTHER" id="PTHR13826:SF14">
    <property type="entry name" value="TREFOIL FACTOR 2"/>
    <property type="match status" value="1"/>
</dbReference>
<evidence type="ECO:0000256" key="2">
    <source>
        <dbReference type="ARBA" id="ARBA00022525"/>
    </source>
</evidence>
<dbReference type="SMART" id="SM00018">
    <property type="entry name" value="PD"/>
    <property type="match status" value="1"/>
</dbReference>
<feature type="signal peptide" evidence="6">
    <location>
        <begin position="1"/>
        <end position="18"/>
    </location>
</feature>
<feature type="region of interest" description="Disordered" evidence="5">
    <location>
        <begin position="224"/>
        <end position="244"/>
    </location>
</feature>
<dbReference type="InterPro" id="IPR017957">
    <property type="entry name" value="P_trefoil_CS"/>
</dbReference>
<feature type="domain" description="P-type" evidence="7">
    <location>
        <begin position="162"/>
        <end position="217"/>
    </location>
</feature>
<dbReference type="SUPFAM" id="SSF57492">
    <property type="entry name" value="Trefoil"/>
    <property type="match status" value="1"/>
</dbReference>
<protein>
    <recommendedName>
        <fullName evidence="7">P-type domain-containing protein</fullName>
    </recommendedName>
</protein>
<dbReference type="InterPro" id="IPR017994">
    <property type="entry name" value="P_trefoil_chordata"/>
</dbReference>
<feature type="chain" id="PRO_5003578595" description="P-type domain-containing protein" evidence="6">
    <location>
        <begin position="19"/>
        <end position="277"/>
    </location>
</feature>
<dbReference type="Proteomes" id="UP000007875">
    <property type="component" value="Unassembled WGS sequence"/>
</dbReference>
<accession>H2YGE5</accession>
<proteinExistence type="predicted"/>
<reference evidence="8" key="2">
    <citation type="submission" date="2025-08" db="UniProtKB">
        <authorList>
            <consortium name="Ensembl"/>
        </authorList>
    </citation>
    <scope>IDENTIFICATION</scope>
</reference>
<comment type="caution">
    <text evidence="4">Lacks conserved residue(s) required for the propagation of feature annotation.</text>
</comment>
<keyword evidence="3 4" id="KW-1015">Disulfide bond</keyword>
<dbReference type="InterPro" id="IPR044913">
    <property type="entry name" value="P_trefoil_dom_sf"/>
</dbReference>
<comment type="subcellular location">
    <subcellularLocation>
        <location evidence="1">Secreted</location>
    </subcellularLocation>
</comment>
<dbReference type="HOGENOM" id="CLU_1006583_0_0_1"/>
<evidence type="ECO:0000256" key="6">
    <source>
        <dbReference type="SAM" id="SignalP"/>
    </source>
</evidence>
<dbReference type="AlphaFoldDB" id="H2YGE5"/>
<evidence type="ECO:0000256" key="4">
    <source>
        <dbReference type="PROSITE-ProRule" id="PRU00779"/>
    </source>
</evidence>
<dbReference type="Ensembl" id="ENSCSAVT00000004458.1">
    <property type="protein sequence ID" value="ENSCSAVP00000004394.1"/>
    <property type="gene ID" value="ENSCSAVG00000002597.1"/>
</dbReference>
<keyword evidence="9" id="KW-1185">Reference proteome</keyword>
<sequence length="277" mass="30696">MLINWSIILLSILSPVLANPETVQRRKDININECRSVPESIREDCGYGGITRAGCVSRRCCFVTTSTPGVPWCFHTTHRTTTPAPTTTPTTPTTTTAITTTTDGHPEWLKNLLQTPKWTATTTIMTSQPGKNRLTDMLAKEIDNELKCQKTNRLFLRLSGASYCEVRTSDRVSCVTGVLERRRGQSACSACTSRNCCYDPVSKTVAGTPAPYCFKKKIEPTIPVPSTAQPSIDQSTRQQTTSRPLRQWSGIRPEFQPGATPSTNITYQSKRLAYMVN</sequence>
<dbReference type="Gene3D" id="4.10.110.10">
    <property type="entry name" value="Spasmolytic Protein, domain 1"/>
    <property type="match status" value="2"/>
</dbReference>
<dbReference type="PROSITE" id="PS00025">
    <property type="entry name" value="P_TREFOIL_1"/>
    <property type="match status" value="1"/>
</dbReference>
<reference evidence="8" key="3">
    <citation type="submission" date="2025-09" db="UniProtKB">
        <authorList>
            <consortium name="Ensembl"/>
        </authorList>
    </citation>
    <scope>IDENTIFICATION</scope>
</reference>
<organism evidence="8 9">
    <name type="scientific">Ciona savignyi</name>
    <name type="common">Pacific transparent sea squirt</name>
    <dbReference type="NCBI Taxonomy" id="51511"/>
    <lineage>
        <taxon>Eukaryota</taxon>
        <taxon>Metazoa</taxon>
        <taxon>Chordata</taxon>
        <taxon>Tunicata</taxon>
        <taxon>Ascidiacea</taxon>
        <taxon>Phlebobranchia</taxon>
        <taxon>Cionidae</taxon>
        <taxon>Ciona</taxon>
    </lineage>
</organism>
<dbReference type="PANTHER" id="PTHR13826">
    <property type="entry name" value="INTESTINAL TREFOIL FACTOR-RELATED"/>
    <property type="match status" value="1"/>
</dbReference>
<reference evidence="9" key="1">
    <citation type="submission" date="2003-08" db="EMBL/GenBank/DDBJ databases">
        <authorList>
            <person name="Birren B."/>
            <person name="Nusbaum C."/>
            <person name="Abebe A."/>
            <person name="Abouelleil A."/>
            <person name="Adekoya E."/>
            <person name="Ait-zahra M."/>
            <person name="Allen N."/>
            <person name="Allen T."/>
            <person name="An P."/>
            <person name="Anderson M."/>
            <person name="Anderson S."/>
            <person name="Arachchi H."/>
            <person name="Armbruster J."/>
            <person name="Bachantsang P."/>
            <person name="Baldwin J."/>
            <person name="Barry A."/>
            <person name="Bayul T."/>
            <person name="Blitshsteyn B."/>
            <person name="Bloom T."/>
            <person name="Blye J."/>
            <person name="Boguslavskiy L."/>
            <person name="Borowsky M."/>
            <person name="Boukhgalter B."/>
            <person name="Brunache A."/>
            <person name="Butler J."/>
            <person name="Calixte N."/>
            <person name="Calvo S."/>
            <person name="Camarata J."/>
            <person name="Campo K."/>
            <person name="Chang J."/>
            <person name="Cheshatsang Y."/>
            <person name="Citroen M."/>
            <person name="Collymore A."/>
            <person name="Considine T."/>
            <person name="Cook A."/>
            <person name="Cooke P."/>
            <person name="Corum B."/>
            <person name="Cuomo C."/>
            <person name="David R."/>
            <person name="Dawoe T."/>
            <person name="Degray S."/>
            <person name="Dodge S."/>
            <person name="Dooley K."/>
            <person name="Dorje P."/>
            <person name="Dorjee K."/>
            <person name="Dorris L."/>
            <person name="Duffey N."/>
            <person name="Dupes A."/>
            <person name="Elkins T."/>
            <person name="Engels R."/>
            <person name="Erickson J."/>
            <person name="Farina A."/>
            <person name="Faro S."/>
            <person name="Ferreira P."/>
            <person name="Fischer H."/>
            <person name="Fitzgerald M."/>
            <person name="Foley K."/>
            <person name="Gage D."/>
            <person name="Galagan J."/>
            <person name="Gearin G."/>
            <person name="Gnerre S."/>
            <person name="Gnirke A."/>
            <person name="Goyette A."/>
            <person name="Graham J."/>
            <person name="Grandbois E."/>
            <person name="Gyaltsen K."/>
            <person name="Hafez N."/>
            <person name="Hagopian D."/>
            <person name="Hagos B."/>
            <person name="Hall J."/>
            <person name="Hatcher B."/>
            <person name="Heller A."/>
            <person name="Higgins H."/>
            <person name="Honan T."/>
            <person name="Horn A."/>
            <person name="Houde N."/>
            <person name="Hughes L."/>
            <person name="Hulme W."/>
            <person name="Husby E."/>
            <person name="Iliev I."/>
            <person name="Jaffe D."/>
            <person name="Jones C."/>
            <person name="Kamal M."/>
            <person name="Kamat A."/>
            <person name="Kamvysselis M."/>
            <person name="Karlsson E."/>
            <person name="Kells C."/>
            <person name="Kieu A."/>
            <person name="Kisner P."/>
            <person name="Kodira C."/>
            <person name="Kulbokas E."/>
            <person name="Labutti K."/>
            <person name="Lama D."/>
            <person name="Landers T."/>
            <person name="Leger J."/>
            <person name="Levine S."/>
            <person name="Lewis D."/>
            <person name="Lewis T."/>
            <person name="Lindblad-toh K."/>
            <person name="Liu X."/>
            <person name="Lokyitsang T."/>
            <person name="Lokyitsang Y."/>
            <person name="Lucien O."/>
            <person name="Lui A."/>
            <person name="Ma L.J."/>
            <person name="Mabbitt R."/>
            <person name="Macdonald J."/>
            <person name="Maclean C."/>
            <person name="Major J."/>
            <person name="Manning J."/>
            <person name="Marabella R."/>
            <person name="Maru K."/>
            <person name="Matthews C."/>
            <person name="Mauceli E."/>
            <person name="Mccarthy M."/>
            <person name="Mcdonough S."/>
            <person name="Mcghee T."/>
            <person name="Meldrim J."/>
            <person name="Meneus L."/>
            <person name="Mesirov J."/>
            <person name="Mihalev A."/>
            <person name="Mihova T."/>
            <person name="Mikkelsen T."/>
            <person name="Mlenga V."/>
            <person name="Moru K."/>
            <person name="Mozes J."/>
            <person name="Mulrain L."/>
            <person name="Munson G."/>
            <person name="Naylor J."/>
            <person name="Newes C."/>
            <person name="Nguyen C."/>
            <person name="Nguyen N."/>
            <person name="Nguyen T."/>
            <person name="Nicol R."/>
            <person name="Nielsen C."/>
            <person name="Nizzari M."/>
            <person name="Norbu C."/>
            <person name="Norbu N."/>
            <person name="O'donnell P."/>
            <person name="Okoawo O."/>
            <person name="O'leary S."/>
            <person name="Omotosho B."/>
            <person name="O'neill K."/>
            <person name="Osman S."/>
            <person name="Parker S."/>
            <person name="Perrin D."/>
            <person name="Phunkhang P."/>
            <person name="Piqani B."/>
            <person name="Purcell S."/>
            <person name="Rachupka T."/>
            <person name="Ramasamy U."/>
            <person name="Rameau R."/>
            <person name="Ray V."/>
            <person name="Raymond C."/>
            <person name="Retta R."/>
            <person name="Richardson S."/>
            <person name="Rise C."/>
            <person name="Rodriguez J."/>
            <person name="Rogers J."/>
            <person name="Rogov P."/>
            <person name="Rutman M."/>
            <person name="Schupbach R."/>
            <person name="Seaman C."/>
            <person name="Settipalli S."/>
            <person name="Sharpe T."/>
            <person name="Sheridan J."/>
            <person name="Sherpa N."/>
            <person name="Shi J."/>
            <person name="Smirnov S."/>
            <person name="Smith C."/>
            <person name="Sougnez C."/>
            <person name="Spencer B."/>
            <person name="Stalker J."/>
            <person name="Stange-thomann N."/>
            <person name="Stavropoulos S."/>
            <person name="Stetson K."/>
            <person name="Stone C."/>
            <person name="Stone S."/>
            <person name="Stubbs M."/>
            <person name="Talamas J."/>
            <person name="Tchuinga P."/>
            <person name="Tenzing P."/>
            <person name="Tesfaye S."/>
            <person name="Theodore J."/>
            <person name="Thoulutsang Y."/>
            <person name="Topham K."/>
            <person name="Towey S."/>
            <person name="Tsamla T."/>
            <person name="Tsomo N."/>
            <person name="Vallee D."/>
            <person name="Vassiliev H."/>
            <person name="Venkataraman V."/>
            <person name="Vinson J."/>
            <person name="Vo A."/>
            <person name="Wade C."/>
            <person name="Wang S."/>
            <person name="Wangchuk T."/>
            <person name="Wangdi T."/>
            <person name="Whittaker C."/>
            <person name="Wilkinson J."/>
            <person name="Wu Y."/>
            <person name="Wyman D."/>
            <person name="Yadav S."/>
            <person name="Yang S."/>
            <person name="Yang X."/>
            <person name="Yeager S."/>
            <person name="Yee E."/>
            <person name="Young G."/>
            <person name="Zainoun J."/>
            <person name="Zembeck L."/>
            <person name="Zimmer A."/>
            <person name="Zody M."/>
            <person name="Lander E."/>
        </authorList>
    </citation>
    <scope>NUCLEOTIDE SEQUENCE [LARGE SCALE GENOMIC DNA]</scope>
</reference>
<feature type="domain" description="P-type" evidence="7">
    <location>
        <begin position="32"/>
        <end position="77"/>
    </location>
</feature>
<dbReference type="InterPro" id="IPR000519">
    <property type="entry name" value="P_trefoil_dom"/>
</dbReference>
<name>H2YGE5_CIOSA</name>
<dbReference type="PROSITE" id="PS51448">
    <property type="entry name" value="P_TREFOIL_2"/>
    <property type="match status" value="2"/>
</dbReference>
<feature type="region of interest" description="Disordered" evidence="5">
    <location>
        <begin position="80"/>
        <end position="102"/>
    </location>
</feature>
<keyword evidence="6" id="KW-0732">Signal</keyword>
<evidence type="ECO:0000256" key="1">
    <source>
        <dbReference type="ARBA" id="ARBA00004613"/>
    </source>
</evidence>
<keyword evidence="2" id="KW-0964">Secreted</keyword>
<feature type="disulfide bond" evidence="4">
    <location>
        <begin position="45"/>
        <end position="60"/>
    </location>
</feature>
<dbReference type="InParanoid" id="H2YGE5"/>
<dbReference type="Pfam" id="PF00088">
    <property type="entry name" value="Trefoil"/>
    <property type="match status" value="2"/>
</dbReference>
<dbReference type="OMA" id="NIGESAC"/>
<dbReference type="CDD" id="cd00111">
    <property type="entry name" value="Trefoil"/>
    <property type="match status" value="2"/>
</dbReference>
<evidence type="ECO:0000259" key="7">
    <source>
        <dbReference type="PROSITE" id="PS51448"/>
    </source>
</evidence>
<evidence type="ECO:0000256" key="3">
    <source>
        <dbReference type="ARBA" id="ARBA00023157"/>
    </source>
</evidence>
<evidence type="ECO:0000313" key="9">
    <source>
        <dbReference type="Proteomes" id="UP000007875"/>
    </source>
</evidence>
<dbReference type="GO" id="GO:0005615">
    <property type="term" value="C:extracellular space"/>
    <property type="evidence" value="ECO:0007669"/>
    <property type="project" value="TreeGrafter"/>
</dbReference>
<evidence type="ECO:0000256" key="5">
    <source>
        <dbReference type="SAM" id="MobiDB-lite"/>
    </source>
</evidence>
<evidence type="ECO:0000313" key="8">
    <source>
        <dbReference type="Ensembl" id="ENSCSAVP00000004394.1"/>
    </source>
</evidence>